<feature type="binding site" evidence="3">
    <location>
        <position position="104"/>
    </location>
    <ligand>
        <name>Zn(2+)</name>
        <dbReference type="ChEBI" id="CHEBI:29105"/>
        <label>2</label>
    </ligand>
</feature>
<comment type="caution">
    <text evidence="4">The sequence shown here is derived from an EMBL/GenBank/DDBJ whole genome shotgun (WGS) entry which is preliminary data.</text>
</comment>
<dbReference type="EC" id="4.1.2.40" evidence="4"/>
<evidence type="ECO:0000256" key="2">
    <source>
        <dbReference type="PIRSR" id="PIRSR001359-2"/>
    </source>
</evidence>
<feature type="active site" description="Proton donor" evidence="1">
    <location>
        <position position="82"/>
    </location>
</feature>
<dbReference type="SUPFAM" id="SSF51569">
    <property type="entry name" value="Aldolase"/>
    <property type="match status" value="1"/>
</dbReference>
<dbReference type="NCBIfam" id="TIGR00167">
    <property type="entry name" value="cbbA"/>
    <property type="match status" value="1"/>
</dbReference>
<proteinExistence type="predicted"/>
<evidence type="ECO:0000313" key="5">
    <source>
        <dbReference type="Proteomes" id="UP000879542"/>
    </source>
</evidence>
<dbReference type="Gene3D" id="3.20.20.70">
    <property type="entry name" value="Aldolase class I"/>
    <property type="match status" value="1"/>
</dbReference>
<dbReference type="InterPro" id="IPR000771">
    <property type="entry name" value="FBA_II"/>
</dbReference>
<dbReference type="NCBIfam" id="NF009374">
    <property type="entry name" value="PRK12737.1"/>
    <property type="match status" value="1"/>
</dbReference>
<dbReference type="InterPro" id="IPR013785">
    <property type="entry name" value="Aldolase_TIM"/>
</dbReference>
<keyword evidence="3" id="KW-0862">Zinc</keyword>
<dbReference type="RefSeq" id="WP_003427241.1">
    <property type="nucleotide sequence ID" value="NZ_AP025558.1"/>
</dbReference>
<feature type="binding site" evidence="3">
    <location>
        <position position="83"/>
    </location>
    <ligand>
        <name>Zn(2+)</name>
        <dbReference type="ChEBI" id="CHEBI:29105"/>
        <label>1</label>
        <note>catalytic</note>
    </ligand>
</feature>
<accession>A0A9P3YQU9</accession>
<dbReference type="PIRSF" id="PIRSF001359">
    <property type="entry name" value="F_bP_aldolase_II"/>
    <property type="match status" value="1"/>
</dbReference>
<dbReference type="PROSITE" id="PS00806">
    <property type="entry name" value="ALDOLASE_CLASS_II_2"/>
    <property type="match status" value="1"/>
</dbReference>
<name>A0A9P3YQU9_CLODI</name>
<protein>
    <submittedName>
        <fullName evidence="4">Tagatose-bisphosphate aldolase subunit GatY</fullName>
        <ecNumber evidence="4">4.1.2.40</ecNumber>
    </submittedName>
</protein>
<evidence type="ECO:0000256" key="1">
    <source>
        <dbReference type="PIRSR" id="PIRSR001359-1"/>
    </source>
</evidence>
<feature type="binding site" evidence="3">
    <location>
        <position position="134"/>
    </location>
    <ligand>
        <name>Zn(2+)</name>
        <dbReference type="ChEBI" id="CHEBI:29105"/>
        <label>2</label>
    </ligand>
</feature>
<comment type="cofactor">
    <cofactor evidence="3">
        <name>Zn(2+)</name>
        <dbReference type="ChEBI" id="CHEBI:29105"/>
    </cofactor>
    <text evidence="3">Binds 2 Zn(2+) ions per subunit. One is catalytic and the other provides a structural contribution.</text>
</comment>
<keyword evidence="3" id="KW-0479">Metal-binding</keyword>
<gene>
    <name evidence="4" type="primary">gatY</name>
    <name evidence="4" type="ORF">KRQ00_001747</name>
</gene>
<keyword evidence="4" id="KW-0456">Lyase</keyword>
<organism evidence="4 5">
    <name type="scientific">Clostridioides difficile</name>
    <name type="common">Peptoclostridium difficile</name>
    <dbReference type="NCBI Taxonomy" id="1496"/>
    <lineage>
        <taxon>Bacteria</taxon>
        <taxon>Bacillati</taxon>
        <taxon>Bacillota</taxon>
        <taxon>Clostridia</taxon>
        <taxon>Peptostreptococcales</taxon>
        <taxon>Peptostreptococcaceae</taxon>
        <taxon>Clostridioides</taxon>
    </lineage>
</organism>
<dbReference type="GO" id="GO:0009025">
    <property type="term" value="F:tagatose-bisphosphate aldolase activity"/>
    <property type="evidence" value="ECO:0007669"/>
    <property type="project" value="UniProtKB-EC"/>
</dbReference>
<dbReference type="Pfam" id="PF01116">
    <property type="entry name" value="F_bP_aldolase"/>
    <property type="match status" value="1"/>
</dbReference>
<dbReference type="AlphaFoldDB" id="A0A9P3YQU9"/>
<dbReference type="PANTHER" id="PTHR30304:SF0">
    <property type="entry name" value="D-TAGATOSE-1,6-BISPHOSPHATE ALDOLASE SUBUNIT GATY-RELATED"/>
    <property type="match status" value="1"/>
</dbReference>
<dbReference type="GO" id="GO:0008270">
    <property type="term" value="F:zinc ion binding"/>
    <property type="evidence" value="ECO:0007669"/>
    <property type="project" value="InterPro"/>
</dbReference>
<dbReference type="InterPro" id="IPR050246">
    <property type="entry name" value="Class_II_FBP_aldolase"/>
</dbReference>
<feature type="binding site" evidence="2">
    <location>
        <begin position="208"/>
        <end position="210"/>
    </location>
    <ligand>
        <name>dihydroxyacetone phosphate</name>
        <dbReference type="ChEBI" id="CHEBI:57642"/>
    </ligand>
</feature>
<evidence type="ECO:0000313" key="4">
    <source>
        <dbReference type="EMBL" id="HBH2619991.1"/>
    </source>
</evidence>
<reference evidence="4" key="2">
    <citation type="submission" date="2021-06" db="EMBL/GenBank/DDBJ databases">
        <authorList>
            <consortium name="NCBI Pathogen Detection Project"/>
        </authorList>
    </citation>
    <scope>NUCLEOTIDE SEQUENCE</scope>
    <source>
        <strain evidence="4">Clostridioides</strain>
    </source>
</reference>
<dbReference type="GO" id="GO:0005975">
    <property type="term" value="P:carbohydrate metabolic process"/>
    <property type="evidence" value="ECO:0007669"/>
    <property type="project" value="InterPro"/>
</dbReference>
<sequence>MALVTTKQILLDAQEGHYAVGAFNVENMEMVMAVIEAAEELKSPVILQTTPSTIKYAGLDYYLANVKVASEKASVPVAMHLDHGSSFGLAMQALRVGYTSIMIDGSHESYEDNISISKSVVDACMPSDIPVEAELGKVGGKEDDLDGGDGGAYTDPLEAKEFVERTGVSSLAVAIGTAHGLYKGEPKLDLDRLSEIREVVSVPLVLHGGSGIPDEVIKESIKRGICKVNYATELRIAYSNGVKDVLNSDPEVIDPKKYGKKGLESVKDFVKSRMEVCGCVGKAIEIVKCY</sequence>
<dbReference type="NCBIfam" id="NF006626">
    <property type="entry name" value="PRK09195.1"/>
    <property type="match status" value="1"/>
</dbReference>
<dbReference type="CDD" id="cd00947">
    <property type="entry name" value="TBP_aldolase_IIB"/>
    <property type="match status" value="1"/>
</dbReference>
<reference evidence="4" key="1">
    <citation type="journal article" date="2018" name="Genome Biol.">
        <title>SKESA: strategic k-mer extension for scrupulous assemblies.</title>
        <authorList>
            <person name="Souvorov A."/>
            <person name="Agarwala R."/>
            <person name="Lipman D.J."/>
        </authorList>
    </citation>
    <scope>NUCLEOTIDE SEQUENCE</scope>
    <source>
        <strain evidence="4">Clostridioides</strain>
    </source>
</reference>
<feature type="binding site" evidence="2">
    <location>
        <begin position="229"/>
        <end position="232"/>
    </location>
    <ligand>
        <name>dihydroxyacetone phosphate</name>
        <dbReference type="ChEBI" id="CHEBI:57642"/>
    </ligand>
</feature>
<dbReference type="Proteomes" id="UP000879542">
    <property type="component" value="Unassembled WGS sequence"/>
</dbReference>
<feature type="binding site" evidence="2">
    <location>
        <position position="180"/>
    </location>
    <ligand>
        <name>dihydroxyacetone phosphate</name>
        <dbReference type="ChEBI" id="CHEBI:57642"/>
    </ligand>
</feature>
<feature type="binding site" evidence="3">
    <location>
        <position position="179"/>
    </location>
    <ligand>
        <name>Zn(2+)</name>
        <dbReference type="ChEBI" id="CHEBI:29105"/>
        <label>1</label>
        <note>catalytic</note>
    </ligand>
</feature>
<evidence type="ECO:0000256" key="3">
    <source>
        <dbReference type="PIRSR" id="PIRSR001359-3"/>
    </source>
</evidence>
<dbReference type="EMBL" id="DAEQIJ010000007">
    <property type="protein sequence ID" value="HBH2619991.1"/>
    <property type="molecule type" value="Genomic_DNA"/>
</dbReference>
<dbReference type="PANTHER" id="PTHR30304">
    <property type="entry name" value="D-TAGATOSE-1,6-BISPHOSPHATE ALDOLASE"/>
    <property type="match status" value="1"/>
</dbReference>
<feature type="binding site" evidence="3">
    <location>
        <position position="207"/>
    </location>
    <ligand>
        <name>Zn(2+)</name>
        <dbReference type="ChEBI" id="CHEBI:29105"/>
        <label>1</label>
        <note>catalytic</note>
    </ligand>
</feature>